<evidence type="ECO:0000313" key="2">
    <source>
        <dbReference type="EMBL" id="SMN20598.1"/>
    </source>
</evidence>
<gene>
    <name evidence="2" type="ORF">KASA_0N06028G</name>
</gene>
<name>A0A1X7R4I7_9SACH</name>
<proteinExistence type="predicted"/>
<dbReference type="EMBL" id="FXLY01000005">
    <property type="protein sequence ID" value="SMN20598.1"/>
    <property type="molecule type" value="Genomic_DNA"/>
</dbReference>
<organism evidence="2 3">
    <name type="scientific">Maudiozyma saulgeensis</name>
    <dbReference type="NCBI Taxonomy" id="1789683"/>
    <lineage>
        <taxon>Eukaryota</taxon>
        <taxon>Fungi</taxon>
        <taxon>Dikarya</taxon>
        <taxon>Ascomycota</taxon>
        <taxon>Saccharomycotina</taxon>
        <taxon>Saccharomycetes</taxon>
        <taxon>Saccharomycetales</taxon>
        <taxon>Saccharomycetaceae</taxon>
        <taxon>Maudiozyma</taxon>
    </lineage>
</organism>
<feature type="compositionally biased region" description="Polar residues" evidence="1">
    <location>
        <begin position="367"/>
        <end position="399"/>
    </location>
</feature>
<protein>
    <submittedName>
        <fullName evidence="2">Uncharacterized protein</fullName>
    </submittedName>
</protein>
<keyword evidence="3" id="KW-1185">Reference proteome</keyword>
<dbReference type="Proteomes" id="UP000196158">
    <property type="component" value="Unassembled WGS sequence"/>
</dbReference>
<sequence length="425" mass="47231">MPGRIIAVPFLDQIEDIENCLKNNKDIKHTTSNTFSYSNSNKNSTHNHNNNTSTVNNNTYNNSYNNYNYNNSYYYNKGNNSYYKKSTINGNKNFSVNGNNGNYDNYNKNFDYMRYNSRKNNSSNSPYAYNQQLTSIKAQDISGNDPATKSYPIYQHNEKDTDFNQAVAEQLKQTYPQIYQNTHSAVYSNGQTFSQADFALNQVTNNLGTLQLPDRPVQDTYSNQGQLGSNKYVNGHTPSNFRSESDINILMSHTGQNVTVDNNNNGNNNNNNNNNNEDNNMALFKSYIPSELLDSTNGTFAVNDGINRNLGPNDPNTSNTFVPQPQTSSLTPILGTNSIIAPPSNISDTALKFTSSPFSNSNIALNNMRSSGAQPTQKSDLSSIGWGSNQMDIQSSIPGRSSLNASSNSNSGMFGIWNNDMSVWS</sequence>
<feature type="region of interest" description="Disordered" evidence="1">
    <location>
        <begin position="32"/>
        <end position="62"/>
    </location>
</feature>
<dbReference type="Pfam" id="PF17298">
    <property type="entry name" value="DUF5349"/>
    <property type="match status" value="1"/>
</dbReference>
<reference evidence="2 3" key="1">
    <citation type="submission" date="2017-04" db="EMBL/GenBank/DDBJ databases">
        <authorList>
            <person name="Afonso C.L."/>
            <person name="Miller P.J."/>
            <person name="Scott M.A."/>
            <person name="Spackman E."/>
            <person name="Goraichik I."/>
            <person name="Dimitrov K.M."/>
            <person name="Suarez D.L."/>
            <person name="Swayne D.E."/>
        </authorList>
    </citation>
    <scope>NUCLEOTIDE SEQUENCE [LARGE SCALE GENOMIC DNA]</scope>
</reference>
<evidence type="ECO:0000256" key="1">
    <source>
        <dbReference type="SAM" id="MobiDB-lite"/>
    </source>
</evidence>
<dbReference type="OrthoDB" id="10471568at2759"/>
<accession>A0A1X7R4I7</accession>
<dbReference type="AlphaFoldDB" id="A0A1X7R4I7"/>
<evidence type="ECO:0000313" key="3">
    <source>
        <dbReference type="Proteomes" id="UP000196158"/>
    </source>
</evidence>
<dbReference type="InterPro" id="IPR035257">
    <property type="entry name" value="DUF5349"/>
</dbReference>
<feature type="region of interest" description="Disordered" evidence="1">
    <location>
        <begin position="367"/>
        <end position="409"/>
    </location>
</feature>